<dbReference type="RefSeq" id="WP_003402490.1">
    <property type="nucleotide sequence ID" value="NZ_LGAR01000003.1"/>
</dbReference>
<reference evidence="2 3" key="1">
    <citation type="submission" date="2015-09" db="EMBL/GenBank/DDBJ databases">
        <title>Genome announcement of multiple Pseudomonas syringae strains.</title>
        <authorList>
            <person name="Thakur S."/>
            <person name="Wang P.W."/>
            <person name="Gong Y."/>
            <person name="Weir B.S."/>
            <person name="Guttman D.S."/>
        </authorList>
    </citation>
    <scope>NUCLEOTIDE SEQUENCE [LARGE SCALE GENOMIC DNA]</scope>
    <source>
        <strain evidence="2 3">ICMP2802</strain>
    </source>
</reference>
<dbReference type="PANTHER" id="PTHR13887:SF41">
    <property type="entry name" value="THIOREDOXIN SUPERFAMILY PROTEIN"/>
    <property type="match status" value="1"/>
</dbReference>
<dbReference type="EMBL" id="LJPM01000439">
    <property type="protein sequence ID" value="KPW15035.1"/>
    <property type="molecule type" value="Genomic_DNA"/>
</dbReference>
<dbReference type="InterPro" id="IPR036249">
    <property type="entry name" value="Thioredoxin-like_sf"/>
</dbReference>
<evidence type="ECO:0000259" key="1">
    <source>
        <dbReference type="Pfam" id="PF01323"/>
    </source>
</evidence>
<feature type="domain" description="DSBA-like thioredoxin" evidence="1">
    <location>
        <begin position="9"/>
        <end position="203"/>
    </location>
</feature>
<protein>
    <submittedName>
        <fullName evidence="2">DSBA oxidoreductase</fullName>
    </submittedName>
</protein>
<organism evidence="2 3">
    <name type="scientific">Pseudomonas syringae pv. aceris</name>
    <dbReference type="NCBI Taxonomy" id="199198"/>
    <lineage>
        <taxon>Bacteria</taxon>
        <taxon>Pseudomonadati</taxon>
        <taxon>Pseudomonadota</taxon>
        <taxon>Gammaproteobacteria</taxon>
        <taxon>Pseudomonadales</taxon>
        <taxon>Pseudomonadaceae</taxon>
        <taxon>Pseudomonas</taxon>
        <taxon>Pseudomonas syringae</taxon>
    </lineage>
</organism>
<dbReference type="SUPFAM" id="SSF52833">
    <property type="entry name" value="Thioredoxin-like"/>
    <property type="match status" value="1"/>
</dbReference>
<dbReference type="PANTHER" id="PTHR13887">
    <property type="entry name" value="GLUTATHIONE S-TRANSFERASE KAPPA"/>
    <property type="match status" value="1"/>
</dbReference>
<dbReference type="Pfam" id="PF01323">
    <property type="entry name" value="DSBA"/>
    <property type="match status" value="1"/>
</dbReference>
<dbReference type="CDD" id="cd03024">
    <property type="entry name" value="DsbA_FrnE"/>
    <property type="match status" value="1"/>
</dbReference>
<gene>
    <name evidence="2" type="ORF">ALO91_00414</name>
</gene>
<evidence type="ECO:0000313" key="3">
    <source>
        <dbReference type="Proteomes" id="UP000050297"/>
    </source>
</evidence>
<dbReference type="Proteomes" id="UP000050297">
    <property type="component" value="Unassembled WGS sequence"/>
</dbReference>
<dbReference type="PATRIC" id="fig|199198.4.peg.4390"/>
<dbReference type="InterPro" id="IPR001853">
    <property type="entry name" value="DSBA-like_thioredoxin_dom"/>
</dbReference>
<sequence>MNTVGPLKIDVWSDYVCPFCYLQLAVLEQLQQTYGERLEFNWHAFELRPDPLALLDPSADYLRETWSRSVLPMADRRQVMMKMPSVQPRSRKVLEAAAFARNAGSFEAFHKEAYRAFFEKGLDISETHTLLDLATTTGLDRQAMEQALNAGHFEKAVMSDQQLAQKLGLRAVPVVLLRRSDEALEDARVFNGTLPFDRLSQEIDALATWA</sequence>
<dbReference type="GO" id="GO:0016491">
    <property type="term" value="F:oxidoreductase activity"/>
    <property type="evidence" value="ECO:0007669"/>
    <property type="project" value="InterPro"/>
</dbReference>
<proteinExistence type="predicted"/>
<dbReference type="Gene3D" id="3.40.30.10">
    <property type="entry name" value="Glutaredoxin"/>
    <property type="match status" value="1"/>
</dbReference>
<accession>A0A0L8IZ66</accession>
<comment type="caution">
    <text evidence="2">The sequence shown here is derived from an EMBL/GenBank/DDBJ whole genome shotgun (WGS) entry which is preliminary data.</text>
</comment>
<evidence type="ECO:0000313" key="2">
    <source>
        <dbReference type="EMBL" id="KPW15035.1"/>
    </source>
</evidence>
<name>A0A0L8IZ66_PSESX</name>
<dbReference type="AlphaFoldDB" id="A0A0L8IZ66"/>